<dbReference type="InterPro" id="IPR032675">
    <property type="entry name" value="LRR_dom_sf"/>
</dbReference>
<reference evidence="1" key="1">
    <citation type="submission" date="2023-03" db="EMBL/GenBank/DDBJ databases">
        <title>Massive genome expansion in bonnet fungi (Mycena s.s.) driven by repeated elements and novel gene families across ecological guilds.</title>
        <authorList>
            <consortium name="Lawrence Berkeley National Laboratory"/>
            <person name="Harder C.B."/>
            <person name="Miyauchi S."/>
            <person name="Viragh M."/>
            <person name="Kuo A."/>
            <person name="Thoen E."/>
            <person name="Andreopoulos B."/>
            <person name="Lu D."/>
            <person name="Skrede I."/>
            <person name="Drula E."/>
            <person name="Henrissat B."/>
            <person name="Morin E."/>
            <person name="Kohler A."/>
            <person name="Barry K."/>
            <person name="LaButti K."/>
            <person name="Morin E."/>
            <person name="Salamov A."/>
            <person name="Lipzen A."/>
            <person name="Mereny Z."/>
            <person name="Hegedus B."/>
            <person name="Baldrian P."/>
            <person name="Stursova M."/>
            <person name="Weitz H."/>
            <person name="Taylor A."/>
            <person name="Grigoriev I.V."/>
            <person name="Nagy L.G."/>
            <person name="Martin F."/>
            <person name="Kauserud H."/>
        </authorList>
    </citation>
    <scope>NUCLEOTIDE SEQUENCE</scope>
    <source>
        <strain evidence="1">CBHHK200</strain>
    </source>
</reference>
<evidence type="ECO:0008006" key="3">
    <source>
        <dbReference type="Google" id="ProtNLM"/>
    </source>
</evidence>
<dbReference type="Gene3D" id="3.80.10.10">
    <property type="entry name" value="Ribonuclease Inhibitor"/>
    <property type="match status" value="1"/>
</dbReference>
<organism evidence="1 2">
    <name type="scientific">Mycena alexandri</name>
    <dbReference type="NCBI Taxonomy" id="1745969"/>
    <lineage>
        <taxon>Eukaryota</taxon>
        <taxon>Fungi</taxon>
        <taxon>Dikarya</taxon>
        <taxon>Basidiomycota</taxon>
        <taxon>Agaricomycotina</taxon>
        <taxon>Agaricomycetes</taxon>
        <taxon>Agaricomycetidae</taxon>
        <taxon>Agaricales</taxon>
        <taxon>Marasmiineae</taxon>
        <taxon>Mycenaceae</taxon>
        <taxon>Mycena</taxon>
    </lineage>
</organism>
<gene>
    <name evidence="1" type="ORF">C8F04DRAFT_1139261</name>
</gene>
<comment type="caution">
    <text evidence="1">The sequence shown here is derived from an EMBL/GenBank/DDBJ whole genome shotgun (WGS) entry which is preliminary data.</text>
</comment>
<dbReference type="AlphaFoldDB" id="A0AAD6S6D0"/>
<keyword evidence="2" id="KW-1185">Reference proteome</keyword>
<proteinExistence type="predicted"/>
<protein>
    <recommendedName>
        <fullName evidence="3">F-box domain-containing protein</fullName>
    </recommendedName>
</protein>
<evidence type="ECO:0000313" key="2">
    <source>
        <dbReference type="Proteomes" id="UP001218188"/>
    </source>
</evidence>
<accession>A0AAD6S6D0</accession>
<name>A0AAD6S6D0_9AGAR</name>
<sequence>MSATEAPVLLGRLCSSWRAISLSTPRLWATLHVCEPSNDPALLPSFKFQTKYDQRLEAMTAWLARSGNCPLSISFQSDFVEGTPSSVSFLGAIIPFASRWQKIQLMSLAPPLVEVLSHLTENDVPILQSLAVNNMCIQDELPPSQRWTSVQILHGRRLSEISIWSTYNIAAELPVRWNILTSLTLEDFSLNPPFTSGRALEVLSRCPELQTCRFNIVDWGTGGPVVGSIVECPSLNSLHLTCSGNPAAILRRIFEFLVVAQLKHLGIQGHGNPDSDSDSDTNFPAFHAASKEFESFSIHSTVLPRQAFFAVLRSLPPTLRRLELTLSSDFAVSDGVLALLTPSEDAVVSPFCPASRELVMKHCSSSNDALMHCIKSRMSAVSYESLEQVKVWFTREMPSDILPDLRDLVDAGLRIALYYHPSRARARTQFSPWLGLEVAHPNLPGYLLYQPSEPPT</sequence>
<evidence type="ECO:0000313" key="1">
    <source>
        <dbReference type="EMBL" id="KAJ7022051.1"/>
    </source>
</evidence>
<dbReference type="Proteomes" id="UP001218188">
    <property type="component" value="Unassembled WGS sequence"/>
</dbReference>
<dbReference type="EMBL" id="JARJCM010000218">
    <property type="protein sequence ID" value="KAJ7022051.1"/>
    <property type="molecule type" value="Genomic_DNA"/>
</dbReference>